<evidence type="ECO:0000256" key="1">
    <source>
        <dbReference type="ARBA" id="ARBA00022729"/>
    </source>
</evidence>
<name>A0ABT4IMT9_9EURY</name>
<dbReference type="Proteomes" id="UP001141336">
    <property type="component" value="Unassembled WGS sequence"/>
</dbReference>
<dbReference type="PROSITE" id="PS51257">
    <property type="entry name" value="PROKAR_LIPOPROTEIN"/>
    <property type="match status" value="1"/>
</dbReference>
<organism evidence="4 5">
    <name type="scientific">Methanocorpusculum vombati</name>
    <dbReference type="NCBI Taxonomy" id="3002864"/>
    <lineage>
        <taxon>Archaea</taxon>
        <taxon>Methanobacteriati</taxon>
        <taxon>Methanobacteriota</taxon>
        <taxon>Stenosarchaea group</taxon>
        <taxon>Methanomicrobia</taxon>
        <taxon>Methanomicrobiales</taxon>
        <taxon>Methanocorpusculaceae</taxon>
        <taxon>Methanocorpusculum</taxon>
    </lineage>
</organism>
<evidence type="ECO:0000256" key="2">
    <source>
        <dbReference type="SAM" id="Phobius"/>
    </source>
</evidence>
<reference evidence="4" key="1">
    <citation type="submission" date="2022-12" db="EMBL/GenBank/DDBJ databases">
        <title>Isolation and characterisation of novel Methanocorpusculum spp. from native Australian herbivores indicates the genus is ancestrally host-associated.</title>
        <authorList>
            <person name="Volmer J.G."/>
            <person name="Soo R.M."/>
            <person name="Evans P.N."/>
            <person name="Hoedt E.C."/>
            <person name="Astorga Alsina A.L."/>
            <person name="Woodcroft B.J."/>
            <person name="Tyson G.W."/>
            <person name="Hugenholtz P."/>
            <person name="Morrison M."/>
        </authorList>
    </citation>
    <scope>NUCLEOTIDE SEQUENCE</scope>
    <source>
        <strain evidence="4">CW153</strain>
    </source>
</reference>
<dbReference type="EMBL" id="JAPTGC010000009">
    <property type="protein sequence ID" value="MCZ0863068.1"/>
    <property type="molecule type" value="Genomic_DNA"/>
</dbReference>
<keyword evidence="5" id="KW-1185">Reference proteome</keyword>
<dbReference type="CDD" id="cd13530">
    <property type="entry name" value="PBP2_peptides_like"/>
    <property type="match status" value="1"/>
</dbReference>
<proteinExistence type="predicted"/>
<dbReference type="PANTHER" id="PTHR35936:SF19">
    <property type="entry name" value="AMINO-ACID-BINDING PROTEIN YXEM-RELATED"/>
    <property type="match status" value="1"/>
</dbReference>
<dbReference type="InterPro" id="IPR001638">
    <property type="entry name" value="Solute-binding_3/MltF_N"/>
</dbReference>
<gene>
    <name evidence="4" type="ORF">O0S09_07375</name>
</gene>
<evidence type="ECO:0000313" key="4">
    <source>
        <dbReference type="EMBL" id="MCZ0863068.1"/>
    </source>
</evidence>
<comment type="caution">
    <text evidence="4">The sequence shown here is derived from an EMBL/GenBank/DDBJ whole genome shotgun (WGS) entry which is preliminary data.</text>
</comment>
<sequence length="273" mass="30488">MQKNTLLPVLIGVVVVCCVLVACVLLFTGGEGQTTYIVGIDGDHLPSTAIIIEDRERIPIGFDVETIQWIAEKEHFAITFKEVPWSIIPELIERGDIDMFYSGYSITPERAERLDFSQPYYKTDIAIAVRKDSGVTREMFDNGEIRIGSQQGITSVDKLKEIFGIERYDEMVSEGKIVLFSAGTAGFGESLKYLDTGEIDAIIYNKITLEGYLPDWKNLTILDTIPTGEEYGIAVKKGNTKLISILNKGLENFRASGKRAELLEKYHMSETLA</sequence>
<protein>
    <submittedName>
        <fullName evidence="4">ABC transporter substrate-binding protein</fullName>
    </submittedName>
</protein>
<feature type="domain" description="Solute-binding protein family 3/N-terminal" evidence="3">
    <location>
        <begin position="35"/>
        <end position="270"/>
    </location>
</feature>
<dbReference type="Pfam" id="PF00497">
    <property type="entry name" value="SBP_bac_3"/>
    <property type="match status" value="1"/>
</dbReference>
<accession>A0ABT4IMT9</accession>
<dbReference type="Gene3D" id="3.40.190.10">
    <property type="entry name" value="Periplasmic binding protein-like II"/>
    <property type="match status" value="2"/>
</dbReference>
<keyword evidence="2" id="KW-1133">Transmembrane helix</keyword>
<dbReference type="RefSeq" id="WP_268923329.1">
    <property type="nucleotide sequence ID" value="NZ_JAPTGC010000009.1"/>
</dbReference>
<keyword evidence="2" id="KW-0812">Transmembrane</keyword>
<evidence type="ECO:0000313" key="5">
    <source>
        <dbReference type="Proteomes" id="UP001141336"/>
    </source>
</evidence>
<dbReference type="SUPFAM" id="SSF53850">
    <property type="entry name" value="Periplasmic binding protein-like II"/>
    <property type="match status" value="1"/>
</dbReference>
<evidence type="ECO:0000259" key="3">
    <source>
        <dbReference type="SMART" id="SM00062"/>
    </source>
</evidence>
<dbReference type="SMART" id="SM00062">
    <property type="entry name" value="PBPb"/>
    <property type="match status" value="1"/>
</dbReference>
<dbReference type="PANTHER" id="PTHR35936">
    <property type="entry name" value="MEMBRANE-BOUND LYTIC MUREIN TRANSGLYCOSYLASE F"/>
    <property type="match status" value="1"/>
</dbReference>
<keyword evidence="2" id="KW-0472">Membrane</keyword>
<keyword evidence="1" id="KW-0732">Signal</keyword>
<feature type="transmembrane region" description="Helical" evidence="2">
    <location>
        <begin position="6"/>
        <end position="27"/>
    </location>
</feature>